<dbReference type="Pfam" id="PF09678">
    <property type="entry name" value="Caa3_CtaG"/>
    <property type="match status" value="1"/>
</dbReference>
<evidence type="ECO:0000313" key="8">
    <source>
        <dbReference type="EMBL" id="MEK0085195.1"/>
    </source>
</evidence>
<gene>
    <name evidence="8" type="ORF">U1T56_18735</name>
</gene>
<keyword evidence="7" id="KW-0732">Signal</keyword>
<proteinExistence type="predicted"/>
<feature type="transmembrane region" description="Helical" evidence="6">
    <location>
        <begin position="68"/>
        <end position="90"/>
    </location>
</feature>
<accession>A0ABU8XVG7</accession>
<keyword evidence="5 6" id="KW-0472">Membrane</keyword>
<comment type="subcellular location">
    <subcellularLocation>
        <location evidence="1">Cell membrane</location>
        <topology evidence="1">Multi-pass membrane protein</topology>
    </subcellularLocation>
</comment>
<feature type="signal peptide" evidence="7">
    <location>
        <begin position="1"/>
        <end position="24"/>
    </location>
</feature>
<organism evidence="8 9">
    <name type="scientific">Benzoatithermus flavus</name>
    <dbReference type="NCBI Taxonomy" id="3108223"/>
    <lineage>
        <taxon>Bacteria</taxon>
        <taxon>Pseudomonadati</taxon>
        <taxon>Pseudomonadota</taxon>
        <taxon>Alphaproteobacteria</taxon>
        <taxon>Geminicoccales</taxon>
        <taxon>Geminicoccaceae</taxon>
        <taxon>Benzoatithermus</taxon>
    </lineage>
</organism>
<comment type="caution">
    <text evidence="8">The sequence shown here is derived from an EMBL/GenBank/DDBJ whole genome shotgun (WGS) entry which is preliminary data.</text>
</comment>
<protein>
    <submittedName>
        <fullName evidence="8">Cytochrome c oxidase assembly protein</fullName>
    </submittedName>
</protein>
<dbReference type="Proteomes" id="UP001375743">
    <property type="component" value="Unassembled WGS sequence"/>
</dbReference>
<evidence type="ECO:0000313" key="9">
    <source>
        <dbReference type="Proteomes" id="UP001375743"/>
    </source>
</evidence>
<evidence type="ECO:0000256" key="5">
    <source>
        <dbReference type="ARBA" id="ARBA00023136"/>
    </source>
</evidence>
<keyword evidence="4 6" id="KW-1133">Transmembrane helix</keyword>
<keyword evidence="9" id="KW-1185">Reference proteome</keyword>
<evidence type="ECO:0000256" key="2">
    <source>
        <dbReference type="ARBA" id="ARBA00022475"/>
    </source>
</evidence>
<feature type="transmembrane region" description="Helical" evidence="6">
    <location>
        <begin position="34"/>
        <end position="56"/>
    </location>
</feature>
<evidence type="ECO:0000256" key="6">
    <source>
        <dbReference type="SAM" id="Phobius"/>
    </source>
</evidence>
<sequence>MSRRLAAGMLALLPVLLAATPAAAHEATARRGPDLWLLLAIGLPPALYTLGVTRLWRTAGIGRGARYGRVLCFALGWATCVIALASPLHALADRAFFAHMLVHLLLMTVTAPLLVLARPLAPLAWAFPGGARSWLLRPVLAAIRPLADPLVATGLQIAVLSVWHLPALFDLAVADRRVHTLQHLMLTASALLFWWSMLERCRGGQREGVAAFCLFLTMLHGTLLGALLTVAPHPWYGGVGMAAPVAGLAPLEDQQLGGLIMWVPGGLVYAAAALVLFAQWLHRAATAPVWMVMSHDEPTRG</sequence>
<feature type="chain" id="PRO_5046081208" evidence="7">
    <location>
        <begin position="25"/>
        <end position="301"/>
    </location>
</feature>
<dbReference type="RefSeq" id="WP_418161043.1">
    <property type="nucleotide sequence ID" value="NZ_JBBLZC010000023.1"/>
</dbReference>
<evidence type="ECO:0000256" key="3">
    <source>
        <dbReference type="ARBA" id="ARBA00022692"/>
    </source>
</evidence>
<evidence type="ECO:0000256" key="7">
    <source>
        <dbReference type="SAM" id="SignalP"/>
    </source>
</evidence>
<feature type="transmembrane region" description="Helical" evidence="6">
    <location>
        <begin position="96"/>
        <end position="117"/>
    </location>
</feature>
<keyword evidence="2" id="KW-1003">Cell membrane</keyword>
<dbReference type="InterPro" id="IPR019108">
    <property type="entry name" value="Caa3_assmbl_CtaG-rel"/>
</dbReference>
<keyword evidence="3 6" id="KW-0812">Transmembrane</keyword>
<reference evidence="8 9" key="1">
    <citation type="submission" date="2024-01" db="EMBL/GenBank/DDBJ databases">
        <title>Multi-omics insights into the function and evolution of sodium benzoate biodegradation pathways in Benzoatithermus flavus gen. nov., sp. nov. from hot spring.</title>
        <authorList>
            <person name="Hu C.-J."/>
            <person name="Li W.-J."/>
        </authorList>
    </citation>
    <scope>NUCLEOTIDE SEQUENCE [LARGE SCALE GENOMIC DNA]</scope>
    <source>
        <strain evidence="8 9">SYSU G07066</strain>
    </source>
</reference>
<dbReference type="EMBL" id="JBBLZC010000023">
    <property type="protein sequence ID" value="MEK0085195.1"/>
    <property type="molecule type" value="Genomic_DNA"/>
</dbReference>
<feature type="transmembrane region" description="Helical" evidence="6">
    <location>
        <begin position="209"/>
        <end position="231"/>
    </location>
</feature>
<evidence type="ECO:0000256" key="4">
    <source>
        <dbReference type="ARBA" id="ARBA00022989"/>
    </source>
</evidence>
<evidence type="ECO:0000256" key="1">
    <source>
        <dbReference type="ARBA" id="ARBA00004651"/>
    </source>
</evidence>
<name>A0ABU8XVG7_9PROT</name>
<feature type="transmembrane region" description="Helical" evidence="6">
    <location>
        <begin position="259"/>
        <end position="281"/>
    </location>
</feature>